<feature type="region of interest" description="Disordered" evidence="6">
    <location>
        <begin position="127"/>
        <end position="150"/>
    </location>
</feature>
<protein>
    <recommendedName>
        <fullName evidence="5">FRIGIDA-like protein</fullName>
    </recommendedName>
</protein>
<keyword evidence="3 5" id="KW-0221">Differentiation</keyword>
<dbReference type="Pfam" id="PF07899">
    <property type="entry name" value="Frigida"/>
    <property type="match status" value="1"/>
</dbReference>
<dbReference type="EMBL" id="JAPFFL010000004">
    <property type="protein sequence ID" value="KAJ6729104.1"/>
    <property type="molecule type" value="Genomic_DNA"/>
</dbReference>
<dbReference type="InterPro" id="IPR012474">
    <property type="entry name" value="Frigida"/>
</dbReference>
<evidence type="ECO:0000313" key="8">
    <source>
        <dbReference type="Proteomes" id="UP001151529"/>
    </source>
</evidence>
<proteinExistence type="inferred from homology"/>
<dbReference type="Proteomes" id="UP001151529">
    <property type="component" value="Chromosome 2"/>
</dbReference>
<keyword evidence="8" id="KW-1185">Reference proteome</keyword>
<keyword evidence="2 5" id="KW-0217">Developmental protein</keyword>
<name>A0A9Q0ZC24_SALVM</name>
<evidence type="ECO:0000256" key="4">
    <source>
        <dbReference type="ARBA" id="ARBA00023089"/>
    </source>
</evidence>
<evidence type="ECO:0000256" key="2">
    <source>
        <dbReference type="ARBA" id="ARBA00022473"/>
    </source>
</evidence>
<dbReference type="PANTHER" id="PTHR31791">
    <property type="entry name" value="FRIGIDA-LIKE PROTEIN 3-RELATED"/>
    <property type="match status" value="1"/>
</dbReference>
<organism evidence="7 8">
    <name type="scientific">Salix viminalis</name>
    <name type="common">Common osier</name>
    <name type="synonym">Basket willow</name>
    <dbReference type="NCBI Taxonomy" id="40686"/>
    <lineage>
        <taxon>Eukaryota</taxon>
        <taxon>Viridiplantae</taxon>
        <taxon>Streptophyta</taxon>
        <taxon>Embryophyta</taxon>
        <taxon>Tracheophyta</taxon>
        <taxon>Spermatophyta</taxon>
        <taxon>Magnoliopsida</taxon>
        <taxon>eudicotyledons</taxon>
        <taxon>Gunneridae</taxon>
        <taxon>Pentapetalae</taxon>
        <taxon>rosids</taxon>
        <taxon>fabids</taxon>
        <taxon>Malpighiales</taxon>
        <taxon>Salicaceae</taxon>
        <taxon>Saliceae</taxon>
        <taxon>Salix</taxon>
    </lineage>
</organism>
<comment type="caution">
    <text evidence="7">The sequence shown here is derived from an EMBL/GenBank/DDBJ whole genome shotgun (WGS) entry which is preliminary data.</text>
</comment>
<dbReference type="GO" id="GO:0009908">
    <property type="term" value="P:flower development"/>
    <property type="evidence" value="ECO:0007669"/>
    <property type="project" value="UniProtKB-KW"/>
</dbReference>
<dbReference type="GO" id="GO:0030154">
    <property type="term" value="P:cell differentiation"/>
    <property type="evidence" value="ECO:0007669"/>
    <property type="project" value="UniProtKB-KW"/>
</dbReference>
<evidence type="ECO:0000256" key="6">
    <source>
        <dbReference type="SAM" id="MobiDB-lite"/>
    </source>
</evidence>
<accession>A0A9Q0ZC24</accession>
<evidence type="ECO:0000256" key="1">
    <source>
        <dbReference type="ARBA" id="ARBA00008956"/>
    </source>
</evidence>
<evidence type="ECO:0000313" key="7">
    <source>
        <dbReference type="EMBL" id="KAJ6729104.1"/>
    </source>
</evidence>
<dbReference type="OrthoDB" id="1930990at2759"/>
<comment type="similarity">
    <text evidence="1 5">Belongs to the Frigida family.</text>
</comment>
<evidence type="ECO:0000256" key="5">
    <source>
        <dbReference type="RuleBase" id="RU364012"/>
    </source>
</evidence>
<gene>
    <name evidence="7" type="ORF">OIU85_020067</name>
</gene>
<reference evidence="7" key="1">
    <citation type="submission" date="2022-11" db="EMBL/GenBank/DDBJ databases">
        <authorList>
            <person name="Hyden B.L."/>
            <person name="Feng K."/>
            <person name="Yates T."/>
            <person name="Jawdy S."/>
            <person name="Smart L.B."/>
            <person name="Muchero W."/>
        </authorList>
    </citation>
    <scope>NUCLEOTIDE SEQUENCE</scope>
    <source>
        <tissue evidence="7">Shoot tip</tissue>
    </source>
</reference>
<evidence type="ECO:0000256" key="3">
    <source>
        <dbReference type="ARBA" id="ARBA00022782"/>
    </source>
</evidence>
<reference evidence="7" key="2">
    <citation type="journal article" date="2023" name="Int. J. Mol. Sci.">
        <title>De Novo Assembly and Annotation of 11 Diverse Shrub Willow (Salix) Genomes Reveals Novel Gene Organization in Sex-Linked Regions.</title>
        <authorList>
            <person name="Hyden B."/>
            <person name="Feng K."/>
            <person name="Yates T.B."/>
            <person name="Jawdy S."/>
            <person name="Cereghino C."/>
            <person name="Smart L.B."/>
            <person name="Muchero W."/>
        </authorList>
    </citation>
    <scope>NUCLEOTIDE SEQUENCE [LARGE SCALE GENOMIC DNA]</scope>
    <source>
        <tissue evidence="7">Shoot tip</tissue>
    </source>
</reference>
<dbReference type="AlphaFoldDB" id="A0A9Q0ZC24"/>
<dbReference type="PANTHER" id="PTHR31791:SF4">
    <property type="entry name" value="FRIGIDA-LIKE PROTEIN 3"/>
    <property type="match status" value="1"/>
</dbReference>
<keyword evidence="4 5" id="KW-0287">Flowering</keyword>
<sequence>MVSRRRQAAELCRFLGLSERMPGVIEVLVNSGRQIDAVNLAFAFDLMEQFSPVPLLKSYLKEARKVASPGKPGSASPTNVQNDVNERELTALKAVIKCVEEHKLEEQYPVDPLQKRLLQLEKAKADKKRANEVAKPQPKRPRASGVGCGPRVANSAPEKAFYPRVPDRYPQYVYDRQYIYPGPADSHVPPLMSSATYNFSPSHGNYFGNCYQYQTSYLH</sequence>